<evidence type="ECO:0000313" key="8">
    <source>
        <dbReference type="EMBL" id="GHE23035.1"/>
    </source>
</evidence>
<dbReference type="Pfam" id="PF04542">
    <property type="entry name" value="Sigma70_r2"/>
    <property type="match status" value="1"/>
</dbReference>
<dbReference type="InterPro" id="IPR013325">
    <property type="entry name" value="RNA_pol_sigma_r2"/>
</dbReference>
<organism evidence="8 9">
    <name type="scientific">Sphingobacterium griseoflavum</name>
    <dbReference type="NCBI Taxonomy" id="1474952"/>
    <lineage>
        <taxon>Bacteria</taxon>
        <taxon>Pseudomonadati</taxon>
        <taxon>Bacteroidota</taxon>
        <taxon>Sphingobacteriia</taxon>
        <taxon>Sphingobacteriales</taxon>
        <taxon>Sphingobacteriaceae</taxon>
        <taxon>Sphingobacterium</taxon>
    </lineage>
</organism>
<dbReference type="EMBL" id="BNAF01000001">
    <property type="protein sequence ID" value="GHE23035.1"/>
    <property type="molecule type" value="Genomic_DNA"/>
</dbReference>
<accession>A0ABQ3HP78</accession>
<keyword evidence="4" id="KW-0238">DNA-binding</keyword>
<name>A0ABQ3HP78_9SPHI</name>
<dbReference type="GO" id="GO:0000428">
    <property type="term" value="C:DNA-directed RNA polymerase complex"/>
    <property type="evidence" value="ECO:0007669"/>
    <property type="project" value="UniProtKB-KW"/>
</dbReference>
<evidence type="ECO:0000256" key="1">
    <source>
        <dbReference type="ARBA" id="ARBA00010641"/>
    </source>
</evidence>
<dbReference type="PANTHER" id="PTHR43133">
    <property type="entry name" value="RNA POLYMERASE ECF-TYPE SIGMA FACTO"/>
    <property type="match status" value="1"/>
</dbReference>
<keyword evidence="8" id="KW-0240">DNA-directed RNA polymerase</keyword>
<evidence type="ECO:0000313" key="9">
    <source>
        <dbReference type="Proteomes" id="UP000620550"/>
    </source>
</evidence>
<feature type="domain" description="RNA polymerase sigma-70 region 2" evidence="6">
    <location>
        <begin position="18"/>
        <end position="77"/>
    </location>
</feature>
<dbReference type="InterPro" id="IPR014284">
    <property type="entry name" value="RNA_pol_sigma-70_dom"/>
</dbReference>
<evidence type="ECO:0000256" key="3">
    <source>
        <dbReference type="ARBA" id="ARBA00023082"/>
    </source>
</evidence>
<dbReference type="SUPFAM" id="SSF88659">
    <property type="entry name" value="Sigma3 and sigma4 domains of RNA polymerase sigma factors"/>
    <property type="match status" value="1"/>
</dbReference>
<dbReference type="NCBIfam" id="TIGR02937">
    <property type="entry name" value="sigma70-ECF"/>
    <property type="match status" value="1"/>
</dbReference>
<dbReference type="InterPro" id="IPR039425">
    <property type="entry name" value="RNA_pol_sigma-70-like"/>
</dbReference>
<dbReference type="Pfam" id="PF08281">
    <property type="entry name" value="Sigma70_r4_2"/>
    <property type="match status" value="1"/>
</dbReference>
<dbReference type="PANTHER" id="PTHR43133:SF8">
    <property type="entry name" value="RNA POLYMERASE SIGMA FACTOR HI_1459-RELATED"/>
    <property type="match status" value="1"/>
</dbReference>
<feature type="domain" description="RNA polymerase sigma factor 70 region 4 type 2" evidence="7">
    <location>
        <begin position="102"/>
        <end position="153"/>
    </location>
</feature>
<keyword evidence="5" id="KW-0804">Transcription</keyword>
<dbReference type="Proteomes" id="UP000620550">
    <property type="component" value="Unassembled WGS sequence"/>
</dbReference>
<dbReference type="CDD" id="cd06171">
    <property type="entry name" value="Sigma70_r4"/>
    <property type="match status" value="1"/>
</dbReference>
<dbReference type="InterPro" id="IPR013324">
    <property type="entry name" value="RNA_pol_sigma_r3/r4-like"/>
</dbReference>
<evidence type="ECO:0000259" key="6">
    <source>
        <dbReference type="Pfam" id="PF04542"/>
    </source>
</evidence>
<dbReference type="InterPro" id="IPR007627">
    <property type="entry name" value="RNA_pol_sigma70_r2"/>
</dbReference>
<reference evidence="9" key="1">
    <citation type="journal article" date="2019" name="Int. J. Syst. Evol. Microbiol.">
        <title>The Global Catalogue of Microorganisms (GCM) 10K type strain sequencing project: providing services to taxonomists for standard genome sequencing and annotation.</title>
        <authorList>
            <consortium name="The Broad Institute Genomics Platform"/>
            <consortium name="The Broad Institute Genome Sequencing Center for Infectious Disease"/>
            <person name="Wu L."/>
            <person name="Ma J."/>
        </authorList>
    </citation>
    <scope>NUCLEOTIDE SEQUENCE [LARGE SCALE GENOMIC DNA]</scope>
    <source>
        <strain evidence="9">CGMCC 1.12966</strain>
    </source>
</reference>
<evidence type="ECO:0000256" key="5">
    <source>
        <dbReference type="ARBA" id="ARBA00023163"/>
    </source>
</evidence>
<comment type="caution">
    <text evidence="8">The sequence shown here is derived from an EMBL/GenBank/DDBJ whole genome shotgun (WGS) entry which is preliminary data.</text>
</comment>
<protein>
    <submittedName>
        <fullName evidence="8">DNA-directed RNA polymerase sigma-70 factor</fullName>
    </submittedName>
</protein>
<evidence type="ECO:0000256" key="4">
    <source>
        <dbReference type="ARBA" id="ARBA00023125"/>
    </source>
</evidence>
<sequence length="173" mass="20613">MSQMNQDIFKKTVFVFKDKMYRFAKSMLTDTDDAYDLVQEVMMKLWQMRDELAQVTNKEAFVIRCVRNEAMNRLKHAKVVQLYQYTLQEGVVTEHYPALTKELIQRLIAALPEKQKMVMHLRDIEEYEIAEICETLDLEESAVRVNLSRARQRVKGQLQKIFDYEKRQINRNG</sequence>
<comment type="similarity">
    <text evidence="1">Belongs to the sigma-70 factor family. ECF subfamily.</text>
</comment>
<gene>
    <name evidence="8" type="ORF">GCM10017764_00030</name>
</gene>
<dbReference type="Gene3D" id="1.10.1740.10">
    <property type="match status" value="1"/>
</dbReference>
<keyword evidence="3" id="KW-0731">Sigma factor</keyword>
<dbReference type="SUPFAM" id="SSF88946">
    <property type="entry name" value="Sigma2 domain of RNA polymerase sigma factors"/>
    <property type="match status" value="1"/>
</dbReference>
<evidence type="ECO:0000259" key="7">
    <source>
        <dbReference type="Pfam" id="PF08281"/>
    </source>
</evidence>
<dbReference type="InterPro" id="IPR036388">
    <property type="entry name" value="WH-like_DNA-bd_sf"/>
</dbReference>
<keyword evidence="9" id="KW-1185">Reference proteome</keyword>
<dbReference type="Gene3D" id="1.10.10.10">
    <property type="entry name" value="Winged helix-like DNA-binding domain superfamily/Winged helix DNA-binding domain"/>
    <property type="match status" value="1"/>
</dbReference>
<evidence type="ECO:0000256" key="2">
    <source>
        <dbReference type="ARBA" id="ARBA00023015"/>
    </source>
</evidence>
<dbReference type="InterPro" id="IPR013249">
    <property type="entry name" value="RNA_pol_sigma70_r4_t2"/>
</dbReference>
<keyword evidence="2" id="KW-0805">Transcription regulation</keyword>
<proteinExistence type="inferred from homology"/>